<sequence length="158" mass="17812">MWVHSRPKGKTAFCFHRIPISPQQSWKVWKWIGSLGSTFECLSRVSISECNSKEIALFDIQILTVHFVVMEYEAIDANVNHVTISVNCRDESIGLKCGFIRARKGRPLFAFTEFQSRCSSRGRCGNGSEISVARLGAFRGYQSLSVIRKKLLCSTSKS</sequence>
<proteinExistence type="predicted"/>
<protein>
    <submittedName>
        <fullName evidence="1">Uncharacterized protein</fullName>
    </submittedName>
</protein>
<evidence type="ECO:0000313" key="1">
    <source>
        <dbReference type="EMBL" id="GIY70439.1"/>
    </source>
</evidence>
<comment type="caution">
    <text evidence="1">The sequence shown here is derived from an EMBL/GenBank/DDBJ whole genome shotgun (WGS) entry which is preliminary data.</text>
</comment>
<reference evidence="1 2" key="1">
    <citation type="submission" date="2021-06" db="EMBL/GenBank/DDBJ databases">
        <title>Caerostris darwini draft genome.</title>
        <authorList>
            <person name="Kono N."/>
            <person name="Arakawa K."/>
        </authorList>
    </citation>
    <scope>NUCLEOTIDE SEQUENCE [LARGE SCALE GENOMIC DNA]</scope>
</reference>
<name>A0AAV4VKT8_9ARAC</name>
<keyword evidence="2" id="KW-1185">Reference proteome</keyword>
<accession>A0AAV4VKT8</accession>
<organism evidence="1 2">
    <name type="scientific">Caerostris darwini</name>
    <dbReference type="NCBI Taxonomy" id="1538125"/>
    <lineage>
        <taxon>Eukaryota</taxon>
        <taxon>Metazoa</taxon>
        <taxon>Ecdysozoa</taxon>
        <taxon>Arthropoda</taxon>
        <taxon>Chelicerata</taxon>
        <taxon>Arachnida</taxon>
        <taxon>Araneae</taxon>
        <taxon>Araneomorphae</taxon>
        <taxon>Entelegynae</taxon>
        <taxon>Araneoidea</taxon>
        <taxon>Araneidae</taxon>
        <taxon>Caerostris</taxon>
    </lineage>
</organism>
<dbReference type="Proteomes" id="UP001054837">
    <property type="component" value="Unassembled WGS sequence"/>
</dbReference>
<evidence type="ECO:0000313" key="2">
    <source>
        <dbReference type="Proteomes" id="UP001054837"/>
    </source>
</evidence>
<dbReference type="AlphaFoldDB" id="A0AAV4VKT8"/>
<gene>
    <name evidence="1" type="ORF">CDAR_10301</name>
</gene>
<dbReference type="EMBL" id="BPLQ01013172">
    <property type="protein sequence ID" value="GIY70439.1"/>
    <property type="molecule type" value="Genomic_DNA"/>
</dbReference>